<sequence>MKNSDSTKQYVKGEQTRQHILDVAKAEFLEKGYLGVSIRNIAKIAEVTTGAVFRYFPDKESLFGALVDSVADTVLSMYSKGNQQGYQLLEGGEPQKMWQISDQFIHNFVEYLFANKEAFSLLINCSGGSPYESFIDNLVAEVERQTYAFLQEMLKKEYPCKKLSSDEIHVLISAQYHAIFEIVRHDLSKEDAISRLRLIGDFFRPGWNNIFGGK</sequence>
<dbReference type="AlphaFoldDB" id="A0AAQ1MFQ6"/>
<evidence type="ECO:0000259" key="3">
    <source>
        <dbReference type="PROSITE" id="PS50977"/>
    </source>
</evidence>
<feature type="domain" description="HTH tetR-type" evidence="3">
    <location>
        <begin position="14"/>
        <end position="74"/>
    </location>
</feature>
<evidence type="ECO:0000256" key="1">
    <source>
        <dbReference type="ARBA" id="ARBA00023125"/>
    </source>
</evidence>
<dbReference type="Proteomes" id="UP000184089">
    <property type="component" value="Unassembled WGS sequence"/>
</dbReference>
<keyword evidence="1 2" id="KW-0238">DNA-binding</keyword>
<name>A0AAQ1MFQ6_9FIRM</name>
<dbReference type="GO" id="GO:0003677">
    <property type="term" value="F:DNA binding"/>
    <property type="evidence" value="ECO:0007669"/>
    <property type="project" value="UniProtKB-UniRule"/>
</dbReference>
<dbReference type="PROSITE" id="PS01081">
    <property type="entry name" value="HTH_TETR_1"/>
    <property type="match status" value="1"/>
</dbReference>
<evidence type="ECO:0000313" key="5">
    <source>
        <dbReference type="Proteomes" id="UP000184089"/>
    </source>
</evidence>
<dbReference type="EMBL" id="FQVY01000005">
    <property type="protein sequence ID" value="SHG58335.1"/>
    <property type="molecule type" value="Genomic_DNA"/>
</dbReference>
<comment type="caution">
    <text evidence="4">The sequence shown here is derived from an EMBL/GenBank/DDBJ whole genome shotgun (WGS) entry which is preliminary data.</text>
</comment>
<feature type="DNA-binding region" description="H-T-H motif" evidence="2">
    <location>
        <begin position="37"/>
        <end position="56"/>
    </location>
</feature>
<gene>
    <name evidence="4" type="ORF">SAMN05444424_2768</name>
</gene>
<dbReference type="Gene3D" id="1.10.357.10">
    <property type="entry name" value="Tetracycline Repressor, domain 2"/>
    <property type="match status" value="1"/>
</dbReference>
<dbReference type="Pfam" id="PF00440">
    <property type="entry name" value="TetR_N"/>
    <property type="match status" value="1"/>
</dbReference>
<dbReference type="PANTHER" id="PTHR43479:SF11">
    <property type="entry name" value="ACREF_ENVCD OPERON REPRESSOR-RELATED"/>
    <property type="match status" value="1"/>
</dbReference>
<dbReference type="InterPro" id="IPR050624">
    <property type="entry name" value="HTH-type_Tx_Regulator"/>
</dbReference>
<evidence type="ECO:0000313" key="4">
    <source>
        <dbReference type="EMBL" id="SHG58335.1"/>
    </source>
</evidence>
<dbReference type="SUPFAM" id="SSF46689">
    <property type="entry name" value="Homeodomain-like"/>
    <property type="match status" value="1"/>
</dbReference>
<dbReference type="RefSeq" id="WP_021658633.1">
    <property type="nucleotide sequence ID" value="NZ_FQVY01000005.1"/>
</dbReference>
<dbReference type="PANTHER" id="PTHR43479">
    <property type="entry name" value="ACREF/ENVCD OPERON REPRESSOR-RELATED"/>
    <property type="match status" value="1"/>
</dbReference>
<protein>
    <submittedName>
        <fullName evidence="4">Transcriptional regulator, TetR family</fullName>
    </submittedName>
</protein>
<accession>A0AAQ1MFQ6</accession>
<proteinExistence type="predicted"/>
<dbReference type="InterPro" id="IPR001647">
    <property type="entry name" value="HTH_TetR"/>
</dbReference>
<dbReference type="PROSITE" id="PS50977">
    <property type="entry name" value="HTH_TETR_2"/>
    <property type="match status" value="1"/>
</dbReference>
<dbReference type="InterPro" id="IPR009057">
    <property type="entry name" value="Homeodomain-like_sf"/>
</dbReference>
<dbReference type="InterPro" id="IPR023772">
    <property type="entry name" value="DNA-bd_HTH_TetR-type_CS"/>
</dbReference>
<organism evidence="4 5">
    <name type="scientific">Bittarella massiliensis</name>
    <name type="common">ex Durand et al. 2017</name>
    <dbReference type="NCBI Taxonomy" id="1720313"/>
    <lineage>
        <taxon>Bacteria</taxon>
        <taxon>Bacillati</taxon>
        <taxon>Bacillota</taxon>
        <taxon>Clostridia</taxon>
        <taxon>Eubacteriales</taxon>
        <taxon>Oscillospiraceae</taxon>
        <taxon>Bittarella (ex Durand et al. 2017)</taxon>
    </lineage>
</organism>
<dbReference type="PRINTS" id="PR00455">
    <property type="entry name" value="HTHTETR"/>
</dbReference>
<reference evidence="5" key="1">
    <citation type="submission" date="2016-11" db="EMBL/GenBank/DDBJ databases">
        <authorList>
            <person name="Jaros S."/>
            <person name="Januszkiewicz K."/>
            <person name="Wedrychowicz H."/>
        </authorList>
    </citation>
    <scope>NUCLEOTIDE SEQUENCE [LARGE SCALE GENOMIC DNA]</scope>
    <source>
        <strain evidence="5">DSM 4029</strain>
    </source>
</reference>
<evidence type="ECO:0000256" key="2">
    <source>
        <dbReference type="PROSITE-ProRule" id="PRU00335"/>
    </source>
</evidence>